<dbReference type="InterPro" id="IPR001387">
    <property type="entry name" value="Cro/C1-type_HTH"/>
</dbReference>
<evidence type="ECO:0000313" key="2">
    <source>
        <dbReference type="EMBL" id="QFR24847.1"/>
    </source>
</evidence>
<dbReference type="Gene3D" id="1.25.40.10">
    <property type="entry name" value="Tetratricopeptide repeat domain"/>
    <property type="match status" value="1"/>
</dbReference>
<protein>
    <recommendedName>
        <fullName evidence="1">HTH-type transcriptional regulator Rgg C-terminal domain-containing protein</fullName>
    </recommendedName>
</protein>
<dbReference type="InterPro" id="IPR010982">
    <property type="entry name" value="Lambda_DNA-bd_dom_sf"/>
</dbReference>
<evidence type="ECO:0000313" key="3">
    <source>
        <dbReference type="Proteomes" id="UP000326779"/>
    </source>
</evidence>
<dbReference type="Pfam" id="PF21259">
    <property type="entry name" value="Rgg_C"/>
    <property type="match status" value="1"/>
</dbReference>
<dbReference type="InterPro" id="IPR011990">
    <property type="entry name" value="TPR-like_helical_dom_sf"/>
</dbReference>
<dbReference type="EMBL" id="CP045143">
    <property type="protein sequence ID" value="QFR24847.1"/>
    <property type="molecule type" value="Genomic_DNA"/>
</dbReference>
<reference evidence="2 3" key="1">
    <citation type="submission" date="2019-10" db="EMBL/GenBank/DDBJ databases">
        <title>The completed genome of Lactobacillus harbinensis M1.</title>
        <authorList>
            <person name="Zheng Y."/>
        </authorList>
    </citation>
    <scope>NUCLEOTIDE SEQUENCE [LARGE SCALE GENOMIC DNA]</scope>
    <source>
        <strain evidence="2 3">M1</strain>
    </source>
</reference>
<dbReference type="RefSeq" id="WP_152261545.1">
    <property type="nucleotide sequence ID" value="NZ_CP045143.1"/>
</dbReference>
<evidence type="ECO:0000259" key="1">
    <source>
        <dbReference type="Pfam" id="PF21259"/>
    </source>
</evidence>
<dbReference type="CDD" id="cd00093">
    <property type="entry name" value="HTH_XRE"/>
    <property type="match status" value="1"/>
</dbReference>
<name>A0A5P8M942_9LACO</name>
<dbReference type="SUPFAM" id="SSF47413">
    <property type="entry name" value="lambda repressor-like DNA-binding domains"/>
    <property type="match status" value="1"/>
</dbReference>
<proteinExistence type="predicted"/>
<gene>
    <name evidence="2" type="ORF">D1010_16480</name>
</gene>
<accession>A0A5P8M942</accession>
<dbReference type="PANTHER" id="PTHR37038:SF12">
    <property type="entry name" value="TRANSCRIPTIONAL REGULATOR"/>
    <property type="match status" value="1"/>
</dbReference>
<dbReference type="InterPro" id="IPR053163">
    <property type="entry name" value="HTH-type_regulator_Rgg"/>
</dbReference>
<sequence length="347" mass="40258">MAMVQFYYRKKERRTDMIANGTLFKNLRRDRHLTLTEIASDQISIAAISKFERGLADMTFQRFEYLLGRINVSLEEFLFLRAWHNGEIGQTAMSAYRFNSQIDAAFINRMKQLANLTKQVQPQAVIDQLQTEIDQYLRPPVTRKKRFMALGIQFYQMIIQVNRSESSKDAAARSLSQTLAQVEKIAQPFVSYVYSIENWGYFELLFFLLLHTAIPNATKHQLLPIAVKRSAQYQSFSPIQGLRYDLLFGLFSDFINARQLAWAKETLTLIDQVLKAEHDLTHANRLLFCRGWYTLVAGDEDEGVKTCRQAISIEHILNQPRAAQHYTEILANVRHFRDVPDQGAYFL</sequence>
<dbReference type="KEGG" id="lhb:D1010_16480"/>
<dbReference type="PANTHER" id="PTHR37038">
    <property type="entry name" value="TRANSCRIPTIONAL REGULATOR-RELATED"/>
    <property type="match status" value="1"/>
</dbReference>
<feature type="domain" description="HTH-type transcriptional regulator Rgg C-terminal" evidence="1">
    <location>
        <begin position="173"/>
        <end position="327"/>
    </location>
</feature>
<dbReference type="GO" id="GO:0003677">
    <property type="term" value="F:DNA binding"/>
    <property type="evidence" value="ECO:0007669"/>
    <property type="project" value="InterPro"/>
</dbReference>
<dbReference type="Proteomes" id="UP000326779">
    <property type="component" value="Chromosome"/>
</dbReference>
<organism evidence="2 3">
    <name type="scientific">Schleiferilactobacillus harbinensis</name>
    <dbReference type="NCBI Taxonomy" id="304207"/>
    <lineage>
        <taxon>Bacteria</taxon>
        <taxon>Bacillati</taxon>
        <taxon>Bacillota</taxon>
        <taxon>Bacilli</taxon>
        <taxon>Lactobacillales</taxon>
        <taxon>Lactobacillaceae</taxon>
        <taxon>Schleiferilactobacillus</taxon>
    </lineage>
</organism>
<dbReference type="InterPro" id="IPR010057">
    <property type="entry name" value="Transcription_activator_Rgg_C"/>
</dbReference>
<dbReference type="AlphaFoldDB" id="A0A5P8M942"/>
<dbReference type="NCBIfam" id="TIGR01716">
    <property type="entry name" value="RGG_Cterm"/>
    <property type="match status" value="1"/>
</dbReference>